<dbReference type="AlphaFoldDB" id="A0A7X6BMT7"/>
<dbReference type="Gene3D" id="3.40.630.30">
    <property type="match status" value="1"/>
</dbReference>
<dbReference type="CDD" id="cd04301">
    <property type="entry name" value="NAT_SF"/>
    <property type="match status" value="1"/>
</dbReference>
<gene>
    <name evidence="2" type="ORF">GGQ87_000283</name>
</gene>
<keyword evidence="3" id="KW-1185">Reference proteome</keyword>
<dbReference type="SUPFAM" id="SSF55729">
    <property type="entry name" value="Acyl-CoA N-acyltransferases (Nat)"/>
    <property type="match status" value="1"/>
</dbReference>
<dbReference type="GO" id="GO:0016747">
    <property type="term" value="F:acyltransferase activity, transferring groups other than amino-acyl groups"/>
    <property type="evidence" value="ECO:0007669"/>
    <property type="project" value="InterPro"/>
</dbReference>
<accession>A0A7X6BMT7</accession>
<reference evidence="2 3" key="1">
    <citation type="submission" date="2020-03" db="EMBL/GenBank/DDBJ databases">
        <title>Genomic Encyclopedia of Type Strains, Phase IV (KMG-IV): sequencing the most valuable type-strain genomes for metagenomic binning, comparative biology and taxonomic classification.</title>
        <authorList>
            <person name="Goeker M."/>
        </authorList>
    </citation>
    <scope>NUCLEOTIDE SEQUENCE [LARGE SCALE GENOMIC DNA]</scope>
    <source>
        <strain evidence="2 3">DSM 4736</strain>
    </source>
</reference>
<dbReference type="PROSITE" id="PS51186">
    <property type="entry name" value="GNAT"/>
    <property type="match status" value="1"/>
</dbReference>
<dbReference type="EMBL" id="JAATJM010000001">
    <property type="protein sequence ID" value="NJC40025.1"/>
    <property type="molecule type" value="Genomic_DNA"/>
</dbReference>
<dbReference type="Pfam" id="PF00583">
    <property type="entry name" value="Acetyltransf_1"/>
    <property type="match status" value="1"/>
</dbReference>
<dbReference type="RefSeq" id="WP_168044945.1">
    <property type="nucleotide sequence ID" value="NZ_JAATJM010000001.1"/>
</dbReference>
<feature type="domain" description="N-acetyltransferase" evidence="1">
    <location>
        <begin position="7"/>
        <end position="156"/>
    </location>
</feature>
<evidence type="ECO:0000259" key="1">
    <source>
        <dbReference type="PROSITE" id="PS51186"/>
    </source>
</evidence>
<evidence type="ECO:0000313" key="3">
    <source>
        <dbReference type="Proteomes" id="UP000587415"/>
    </source>
</evidence>
<dbReference type="InterPro" id="IPR016181">
    <property type="entry name" value="Acyl_CoA_acyltransferase"/>
</dbReference>
<name>A0A7X6BMT7_9CAUL</name>
<protein>
    <recommendedName>
        <fullName evidence="1">N-acetyltransferase domain-containing protein</fullName>
    </recommendedName>
</protein>
<sequence length="156" mass="17626">MSAFARIDFRTAEALTLNDPAARRPLLLEGEALHRQLRPALEADYPAHIERLFPDGARLAQVVDEGEVRAIALWRVFETTYCGWRLEIEDLVSDEAHRSKGYGAAMLRWLDSQAAAVGCPTTTLISGTHRTRAHRFYFREGYAITAFHFVRPTTVP</sequence>
<evidence type="ECO:0000313" key="2">
    <source>
        <dbReference type="EMBL" id="NJC40025.1"/>
    </source>
</evidence>
<proteinExistence type="predicted"/>
<comment type="caution">
    <text evidence="2">The sequence shown here is derived from an EMBL/GenBank/DDBJ whole genome shotgun (WGS) entry which is preliminary data.</text>
</comment>
<dbReference type="Proteomes" id="UP000587415">
    <property type="component" value="Unassembled WGS sequence"/>
</dbReference>
<organism evidence="2 3">
    <name type="scientific">Brevundimonas alba</name>
    <dbReference type="NCBI Taxonomy" id="74314"/>
    <lineage>
        <taxon>Bacteria</taxon>
        <taxon>Pseudomonadati</taxon>
        <taxon>Pseudomonadota</taxon>
        <taxon>Alphaproteobacteria</taxon>
        <taxon>Caulobacterales</taxon>
        <taxon>Caulobacteraceae</taxon>
        <taxon>Brevundimonas</taxon>
    </lineage>
</organism>
<dbReference type="InterPro" id="IPR000182">
    <property type="entry name" value="GNAT_dom"/>
</dbReference>